<keyword evidence="3" id="KW-1185">Reference proteome</keyword>
<reference evidence="2 3" key="1">
    <citation type="submission" date="2007-04" db="EMBL/GenBank/DDBJ databases">
        <authorList>
            <person name="Fulton L."/>
            <person name="Clifton S."/>
            <person name="Fulton B."/>
            <person name="Xu J."/>
            <person name="Minx P."/>
            <person name="Pepin K.H."/>
            <person name="Johnson M."/>
            <person name="Thiruvilangam P."/>
            <person name="Bhonagiri V."/>
            <person name="Nash W.E."/>
            <person name="Mardis E.R."/>
            <person name="Wilson R.K."/>
        </authorList>
    </citation>
    <scope>NUCLEOTIDE SEQUENCE [LARGE SCALE GENOMIC DNA]</scope>
    <source>
        <strain evidence="2 3">ATCC 29799</strain>
    </source>
</reference>
<feature type="region of interest" description="Disordered" evidence="1">
    <location>
        <begin position="1"/>
        <end position="20"/>
    </location>
</feature>
<protein>
    <submittedName>
        <fullName evidence="2">Uncharacterized protein</fullName>
    </submittedName>
</protein>
<name>A6NVQ0_9FIRM</name>
<sequence length="44" mass="4701">MNEKDAAARRAGLGKRSAGRTGTAAFRGTALDCRLDYFTTRPVA</sequence>
<organism evidence="2 3">
    <name type="scientific">Pseudoflavonifractor capillosus ATCC 29799</name>
    <dbReference type="NCBI Taxonomy" id="411467"/>
    <lineage>
        <taxon>Bacteria</taxon>
        <taxon>Bacillati</taxon>
        <taxon>Bacillota</taxon>
        <taxon>Clostridia</taxon>
        <taxon>Eubacteriales</taxon>
        <taxon>Oscillospiraceae</taxon>
        <taxon>Pseudoflavonifractor</taxon>
    </lineage>
</organism>
<dbReference type="Proteomes" id="UP000003639">
    <property type="component" value="Unassembled WGS sequence"/>
</dbReference>
<evidence type="ECO:0000256" key="1">
    <source>
        <dbReference type="SAM" id="MobiDB-lite"/>
    </source>
</evidence>
<gene>
    <name evidence="2" type="ORF">BACCAP_02293</name>
</gene>
<dbReference type="EMBL" id="AAXG02000013">
    <property type="protein sequence ID" value="EDN00020.1"/>
    <property type="molecule type" value="Genomic_DNA"/>
</dbReference>
<reference evidence="2 3" key="2">
    <citation type="submission" date="2007-06" db="EMBL/GenBank/DDBJ databases">
        <title>Draft genome sequence of Pseudoflavonifractor capillosus ATCC 29799.</title>
        <authorList>
            <person name="Sudarsanam P."/>
            <person name="Ley R."/>
            <person name="Guruge J."/>
            <person name="Turnbaugh P.J."/>
            <person name="Mahowald M."/>
            <person name="Liep D."/>
            <person name="Gordon J."/>
        </authorList>
    </citation>
    <scope>NUCLEOTIDE SEQUENCE [LARGE SCALE GENOMIC DNA]</scope>
    <source>
        <strain evidence="2 3">ATCC 29799</strain>
    </source>
</reference>
<dbReference type="AlphaFoldDB" id="A6NVQ0"/>
<accession>A6NVQ0</accession>
<proteinExistence type="predicted"/>
<comment type="caution">
    <text evidence="2">The sequence shown here is derived from an EMBL/GenBank/DDBJ whole genome shotgun (WGS) entry which is preliminary data.</text>
</comment>
<evidence type="ECO:0000313" key="3">
    <source>
        <dbReference type="Proteomes" id="UP000003639"/>
    </source>
</evidence>
<evidence type="ECO:0000313" key="2">
    <source>
        <dbReference type="EMBL" id="EDN00020.1"/>
    </source>
</evidence>